<dbReference type="EMBL" id="BDMD01000070">
    <property type="protein sequence ID" value="GBF09448.1"/>
    <property type="molecule type" value="Genomic_DNA"/>
</dbReference>
<dbReference type="AlphaFoldDB" id="A0A401HAS0"/>
<keyword evidence="1" id="KW-0812">Transmembrane</keyword>
<comment type="caution">
    <text evidence="2">The sequence shown here is derived from an EMBL/GenBank/DDBJ whole genome shotgun (WGS) entry which is preliminary data.</text>
</comment>
<dbReference type="Proteomes" id="UP000291213">
    <property type="component" value="Unassembled WGS sequence"/>
</dbReference>
<dbReference type="OrthoDB" id="379919at2157"/>
<evidence type="ECO:0000313" key="2">
    <source>
        <dbReference type="EMBL" id="GBF09448.1"/>
    </source>
</evidence>
<gene>
    <name evidence="2" type="ORF">apy_11730</name>
</gene>
<reference evidence="2 3" key="1">
    <citation type="submission" date="2017-02" db="EMBL/GenBank/DDBJ databases">
        <title>isolation and characterization of a novel temperate virus Aeropyrum globular virus 1 infecting hyperthermophilic archaeon Aeropyrum.</title>
        <authorList>
            <person name="Yumiya M."/>
            <person name="Yoshida T."/>
            <person name="Sako Y."/>
        </authorList>
    </citation>
    <scope>NUCLEOTIDE SEQUENCE [LARGE SCALE GENOMIC DNA]</scope>
    <source>
        <strain evidence="2 3">YK1-12-2013</strain>
    </source>
</reference>
<feature type="transmembrane region" description="Helical" evidence="1">
    <location>
        <begin position="43"/>
        <end position="64"/>
    </location>
</feature>
<evidence type="ECO:0008006" key="4">
    <source>
        <dbReference type="Google" id="ProtNLM"/>
    </source>
</evidence>
<dbReference type="RefSeq" id="WP_131160417.1">
    <property type="nucleotide sequence ID" value="NZ_BDMD01000070.1"/>
</dbReference>
<accession>A0A401HAS0</accession>
<keyword evidence="1" id="KW-1133">Transmembrane helix</keyword>
<evidence type="ECO:0000256" key="1">
    <source>
        <dbReference type="SAM" id="Phobius"/>
    </source>
</evidence>
<organism evidence="2 3">
    <name type="scientific">Aeropyrum pernix</name>
    <dbReference type="NCBI Taxonomy" id="56636"/>
    <lineage>
        <taxon>Archaea</taxon>
        <taxon>Thermoproteota</taxon>
        <taxon>Thermoprotei</taxon>
        <taxon>Desulfurococcales</taxon>
        <taxon>Desulfurococcaceae</taxon>
        <taxon>Aeropyrum</taxon>
    </lineage>
</organism>
<sequence length="144" mass="15091">MAAVLLALHYLHLLLASIWIGFLAAVLIASFRSRDHVLVVQKTLGPAAMGSLFLLALVGVGMALAKYDAGLGEWFQFGTYIGRIGEKIISWTVAAAAGFYMVHMAGRKLEEGEAGLGRYRASAAVALLASLGAALLGSMLTLGV</sequence>
<feature type="transmembrane region" description="Helical" evidence="1">
    <location>
        <begin position="6"/>
        <end position="31"/>
    </location>
</feature>
<evidence type="ECO:0000313" key="3">
    <source>
        <dbReference type="Proteomes" id="UP000291213"/>
    </source>
</evidence>
<name>A0A401HAS0_AERPX</name>
<proteinExistence type="predicted"/>
<feature type="transmembrane region" description="Helical" evidence="1">
    <location>
        <begin position="123"/>
        <end position="142"/>
    </location>
</feature>
<protein>
    <recommendedName>
        <fullName evidence="4">Copper resistance protein D domain-containing protein</fullName>
    </recommendedName>
</protein>
<keyword evidence="1" id="KW-0472">Membrane</keyword>
<feature type="transmembrane region" description="Helical" evidence="1">
    <location>
        <begin position="84"/>
        <end position="102"/>
    </location>
</feature>